<evidence type="ECO:0000259" key="9">
    <source>
        <dbReference type="PROSITE" id="PS50953"/>
    </source>
</evidence>
<dbReference type="PANTHER" id="PTHR45879:SF3">
    <property type="entry name" value="CYCLIC AMP RESPONSE ELEMENT-BINDING PROTEIN B"/>
    <property type="match status" value="1"/>
</dbReference>
<dbReference type="Pfam" id="PF02173">
    <property type="entry name" value="pKID"/>
    <property type="match status" value="1"/>
</dbReference>
<keyword evidence="3" id="KW-0238">DNA-binding</keyword>
<keyword evidence="11" id="KW-1185">Reference proteome</keyword>
<keyword evidence="5" id="KW-0539">Nucleus</keyword>
<evidence type="ECO:0000256" key="5">
    <source>
        <dbReference type="ARBA" id="ARBA00023242"/>
    </source>
</evidence>
<evidence type="ECO:0000256" key="3">
    <source>
        <dbReference type="ARBA" id="ARBA00023125"/>
    </source>
</evidence>
<dbReference type="CDD" id="cd14690">
    <property type="entry name" value="bZIP_CREB1"/>
    <property type="match status" value="1"/>
</dbReference>
<dbReference type="OrthoDB" id="5970722at2759"/>
<evidence type="ECO:0000256" key="2">
    <source>
        <dbReference type="ARBA" id="ARBA00023015"/>
    </source>
</evidence>
<feature type="coiled-coil region" evidence="6">
    <location>
        <begin position="201"/>
        <end position="235"/>
    </location>
</feature>
<dbReference type="PROSITE" id="PS50953">
    <property type="entry name" value="KID"/>
    <property type="match status" value="1"/>
</dbReference>
<feature type="region of interest" description="Disordered" evidence="7">
    <location>
        <begin position="1"/>
        <end position="25"/>
    </location>
</feature>
<dbReference type="InterPro" id="IPR004827">
    <property type="entry name" value="bZIP"/>
</dbReference>
<dbReference type="PROSITE" id="PS50217">
    <property type="entry name" value="BZIP"/>
    <property type="match status" value="1"/>
</dbReference>
<keyword evidence="2" id="KW-0805">Transcription regulation</keyword>
<dbReference type="Gene3D" id="1.20.5.170">
    <property type="match status" value="1"/>
</dbReference>
<comment type="caution">
    <text evidence="10">The sequence shown here is derived from an EMBL/GenBank/DDBJ whole genome shotgun (WGS) entry which is preliminary data.</text>
</comment>
<dbReference type="PANTHER" id="PTHR45879">
    <property type="entry name" value="CYCLIC AMP RESPONSE ELEMENT-BINDING PROTEIN B"/>
    <property type="match status" value="1"/>
</dbReference>
<dbReference type="AlphaFoldDB" id="A0A482VE34"/>
<dbReference type="FunFam" id="1.20.5.170:FF:000003">
    <property type="entry name" value="cAMP-responsive element modulator isoform X2"/>
    <property type="match status" value="1"/>
</dbReference>
<protein>
    <submittedName>
        <fullName evidence="10">BZIP 1 and/or pKID domain containing protein</fullName>
    </submittedName>
</protein>
<dbReference type="GO" id="GO:0005634">
    <property type="term" value="C:nucleus"/>
    <property type="evidence" value="ECO:0007669"/>
    <property type="project" value="UniProtKB-SubCell"/>
</dbReference>
<dbReference type="GO" id="GO:0005667">
    <property type="term" value="C:transcription regulator complex"/>
    <property type="evidence" value="ECO:0007669"/>
    <property type="project" value="TreeGrafter"/>
</dbReference>
<dbReference type="STRING" id="1661398.A0A482VE34"/>
<proteinExistence type="predicted"/>
<sequence length="242" mass="26194">MEGIVEENGAVDPLAPSPDPQSPIASVQSVIQPNQQSVIQTAANIQPMLGKGNVILVSKPNSVIQTTQGSLSGLQTLQVKVVETASDDSFSEEESPKKRRDLLTRRPSYRKILNDLGGGEIAVLPGAAIQISGGKGAQGIHTLTMTNSTAGGAIVQYAQGQEFFVPVVAQGGNLSGGNGEDQDRKREMRLLKNREAARECRRKKKEYIKCLENRVAVLENQNKALIDELKSLKELYCQQKTE</sequence>
<dbReference type="PRINTS" id="PR00041">
    <property type="entry name" value="LEUZIPPRCREB"/>
</dbReference>
<evidence type="ECO:0000259" key="8">
    <source>
        <dbReference type="PROSITE" id="PS50217"/>
    </source>
</evidence>
<dbReference type="EMBL" id="QDEB01109730">
    <property type="protein sequence ID" value="RZB66626.1"/>
    <property type="molecule type" value="Genomic_DNA"/>
</dbReference>
<keyword evidence="4" id="KW-0804">Transcription</keyword>
<comment type="subcellular location">
    <subcellularLocation>
        <location evidence="1">Nucleus</location>
    </subcellularLocation>
</comment>
<feature type="domain" description="BZIP" evidence="8">
    <location>
        <begin position="183"/>
        <end position="242"/>
    </location>
</feature>
<dbReference type="GO" id="GO:0000981">
    <property type="term" value="F:DNA-binding transcription factor activity, RNA polymerase II-specific"/>
    <property type="evidence" value="ECO:0007669"/>
    <property type="project" value="TreeGrafter"/>
</dbReference>
<dbReference type="SMART" id="SM00338">
    <property type="entry name" value="BRLZ"/>
    <property type="match status" value="1"/>
</dbReference>
<evidence type="ECO:0000313" key="10">
    <source>
        <dbReference type="EMBL" id="RZB66626.1"/>
    </source>
</evidence>
<reference evidence="10 11" key="1">
    <citation type="submission" date="2017-03" db="EMBL/GenBank/DDBJ databases">
        <title>Genome of the blue death feigning beetle - Asbolus verrucosus.</title>
        <authorList>
            <person name="Rider S.D."/>
        </authorList>
    </citation>
    <scope>NUCLEOTIDE SEQUENCE [LARGE SCALE GENOMIC DNA]</scope>
    <source>
        <strain evidence="10">Butters</strain>
        <tissue evidence="10">Head and leg muscle</tissue>
    </source>
</reference>
<organism evidence="10 11">
    <name type="scientific">Asbolus verrucosus</name>
    <name type="common">Desert ironclad beetle</name>
    <dbReference type="NCBI Taxonomy" id="1661398"/>
    <lineage>
        <taxon>Eukaryota</taxon>
        <taxon>Metazoa</taxon>
        <taxon>Ecdysozoa</taxon>
        <taxon>Arthropoda</taxon>
        <taxon>Hexapoda</taxon>
        <taxon>Insecta</taxon>
        <taxon>Pterygota</taxon>
        <taxon>Neoptera</taxon>
        <taxon>Endopterygota</taxon>
        <taxon>Coleoptera</taxon>
        <taxon>Polyphaga</taxon>
        <taxon>Cucujiformia</taxon>
        <taxon>Tenebrionidae</taxon>
        <taxon>Pimeliinae</taxon>
        <taxon>Asbolus</taxon>
    </lineage>
</organism>
<keyword evidence="6" id="KW-0175">Coiled coil</keyword>
<gene>
    <name evidence="10" type="ORF">BDFB_005061</name>
</gene>
<feature type="domain" description="KID" evidence="9">
    <location>
        <begin position="76"/>
        <end position="135"/>
    </location>
</feature>
<dbReference type="Proteomes" id="UP000292052">
    <property type="component" value="Unassembled WGS sequence"/>
</dbReference>
<evidence type="ECO:0000313" key="11">
    <source>
        <dbReference type="Proteomes" id="UP000292052"/>
    </source>
</evidence>
<evidence type="ECO:0000256" key="6">
    <source>
        <dbReference type="SAM" id="Coils"/>
    </source>
</evidence>
<dbReference type="InterPro" id="IPR001630">
    <property type="entry name" value="Leuzip_CREB"/>
</dbReference>
<name>A0A482VE34_ASBVE</name>
<accession>A0A482VE34</accession>
<dbReference type="InterPro" id="IPR003102">
    <property type="entry name" value="CREB1-like_pKID"/>
</dbReference>
<dbReference type="InterPro" id="IPR046347">
    <property type="entry name" value="bZIP_sf"/>
</dbReference>
<evidence type="ECO:0000256" key="4">
    <source>
        <dbReference type="ARBA" id="ARBA00023163"/>
    </source>
</evidence>
<dbReference type="PROSITE" id="PS00036">
    <property type="entry name" value="BZIP_BASIC"/>
    <property type="match status" value="1"/>
</dbReference>
<dbReference type="Pfam" id="PF00170">
    <property type="entry name" value="bZIP_1"/>
    <property type="match status" value="1"/>
</dbReference>
<evidence type="ECO:0000256" key="7">
    <source>
        <dbReference type="SAM" id="MobiDB-lite"/>
    </source>
</evidence>
<evidence type="ECO:0000256" key="1">
    <source>
        <dbReference type="ARBA" id="ARBA00004123"/>
    </source>
</evidence>
<dbReference type="GO" id="GO:0000978">
    <property type="term" value="F:RNA polymerase II cis-regulatory region sequence-specific DNA binding"/>
    <property type="evidence" value="ECO:0007669"/>
    <property type="project" value="TreeGrafter"/>
</dbReference>
<dbReference type="SUPFAM" id="SSF57959">
    <property type="entry name" value="Leucine zipper domain"/>
    <property type="match status" value="1"/>
</dbReference>